<feature type="transmembrane region" description="Helical" evidence="12">
    <location>
        <begin position="20"/>
        <end position="41"/>
    </location>
</feature>
<evidence type="ECO:0000313" key="16">
    <source>
        <dbReference type="Proteomes" id="UP000092574"/>
    </source>
</evidence>
<dbReference type="GO" id="GO:0000155">
    <property type="term" value="F:phosphorelay sensor kinase activity"/>
    <property type="evidence" value="ECO:0007669"/>
    <property type="project" value="InterPro"/>
</dbReference>
<organism evidence="15 16">
    <name type="scientific">Blautia pseudococcoides</name>
    <dbReference type="NCBI Taxonomy" id="1796616"/>
    <lineage>
        <taxon>Bacteria</taxon>
        <taxon>Bacillati</taxon>
        <taxon>Bacillota</taxon>
        <taxon>Clostridia</taxon>
        <taxon>Lachnospirales</taxon>
        <taxon>Lachnospiraceae</taxon>
        <taxon>Blautia</taxon>
    </lineage>
</organism>
<feature type="transmembrane region" description="Helical" evidence="12">
    <location>
        <begin position="301"/>
        <end position="324"/>
    </location>
</feature>
<dbReference type="InterPro" id="IPR003594">
    <property type="entry name" value="HATPase_dom"/>
</dbReference>
<evidence type="ECO:0000256" key="5">
    <source>
        <dbReference type="ARBA" id="ARBA00022692"/>
    </source>
</evidence>
<keyword evidence="10" id="KW-0902">Two-component regulatory system</keyword>
<evidence type="ECO:0000259" key="13">
    <source>
        <dbReference type="Pfam" id="PF02518"/>
    </source>
</evidence>
<evidence type="ECO:0000256" key="6">
    <source>
        <dbReference type="ARBA" id="ARBA00022741"/>
    </source>
</evidence>
<dbReference type="AlphaFoldDB" id="A0A1C7IER4"/>
<keyword evidence="16" id="KW-1185">Reference proteome</keyword>
<dbReference type="SUPFAM" id="SSF55874">
    <property type="entry name" value="ATPase domain of HSP90 chaperone/DNA topoisomerase II/histidine kinase"/>
    <property type="match status" value="1"/>
</dbReference>
<dbReference type="KEGG" id="byl:A4V09_21435"/>
<keyword evidence="7 15" id="KW-0418">Kinase</keyword>
<dbReference type="Pfam" id="PF02518">
    <property type="entry name" value="HATPase_c"/>
    <property type="match status" value="1"/>
</dbReference>
<evidence type="ECO:0000256" key="8">
    <source>
        <dbReference type="ARBA" id="ARBA00022840"/>
    </source>
</evidence>
<dbReference type="InterPro" id="IPR010559">
    <property type="entry name" value="Sig_transdc_His_kin_internal"/>
</dbReference>
<feature type="domain" description="Signal transduction histidine kinase internal region" evidence="14">
    <location>
        <begin position="395"/>
        <end position="472"/>
    </location>
</feature>
<evidence type="ECO:0000256" key="7">
    <source>
        <dbReference type="ARBA" id="ARBA00022777"/>
    </source>
</evidence>
<dbReference type="Gene3D" id="3.30.565.10">
    <property type="entry name" value="Histidine kinase-like ATPase, C-terminal domain"/>
    <property type="match status" value="1"/>
</dbReference>
<evidence type="ECO:0000256" key="3">
    <source>
        <dbReference type="ARBA" id="ARBA00022553"/>
    </source>
</evidence>
<dbReference type="InterPro" id="IPR036890">
    <property type="entry name" value="HATPase_C_sf"/>
</dbReference>
<dbReference type="InterPro" id="IPR050640">
    <property type="entry name" value="Bact_2-comp_sensor_kinase"/>
</dbReference>
<evidence type="ECO:0000259" key="14">
    <source>
        <dbReference type="Pfam" id="PF06580"/>
    </source>
</evidence>
<evidence type="ECO:0000256" key="1">
    <source>
        <dbReference type="ARBA" id="ARBA00004651"/>
    </source>
</evidence>
<dbReference type="GO" id="GO:0005886">
    <property type="term" value="C:plasma membrane"/>
    <property type="evidence" value="ECO:0007669"/>
    <property type="project" value="UniProtKB-SubCell"/>
</dbReference>
<comment type="subcellular location">
    <subcellularLocation>
        <location evidence="1">Cell membrane</location>
        <topology evidence="1">Multi-pass membrane protein</topology>
    </subcellularLocation>
</comment>
<evidence type="ECO:0000256" key="10">
    <source>
        <dbReference type="ARBA" id="ARBA00023012"/>
    </source>
</evidence>
<dbReference type="GO" id="GO:0005524">
    <property type="term" value="F:ATP binding"/>
    <property type="evidence" value="ECO:0007669"/>
    <property type="project" value="UniProtKB-KW"/>
</dbReference>
<keyword evidence="6" id="KW-0547">Nucleotide-binding</keyword>
<dbReference type="RefSeq" id="WP_065544167.1">
    <property type="nucleotide sequence ID" value="NZ_CP015405.2"/>
</dbReference>
<evidence type="ECO:0000256" key="11">
    <source>
        <dbReference type="ARBA" id="ARBA00023136"/>
    </source>
</evidence>
<evidence type="ECO:0000256" key="4">
    <source>
        <dbReference type="ARBA" id="ARBA00022679"/>
    </source>
</evidence>
<evidence type="ECO:0000313" key="15">
    <source>
        <dbReference type="EMBL" id="ANU78075.1"/>
    </source>
</evidence>
<reference evidence="15" key="1">
    <citation type="submission" date="2017-04" db="EMBL/GenBank/DDBJ databases">
        <title>Complete Genome Sequences of Twelve Strains of a Stable Defined Moderately Diverse Mouse Microbiota 2 (sDMDMm2).</title>
        <authorList>
            <person name="Uchimura Y."/>
            <person name="Wyss M."/>
            <person name="Brugiroux S."/>
            <person name="Limenitakis J.P."/>
            <person name="Stecher B."/>
            <person name="McCoy K.D."/>
            <person name="Macpherson A.J."/>
        </authorList>
    </citation>
    <scope>NUCLEOTIDE SEQUENCE</scope>
    <source>
        <strain evidence="15">YL58</strain>
    </source>
</reference>
<sequence>MKKYSDRIRSVFSHFQAKLLLAFLICTLLPLGIIGFIFYHVTYQIAEDKIMTSALLADDQLNVQMNDRIRQTENVADSIQYDMYTLSQTDSSSTQSLSVFGSVRNDISMFKTTFGYYHISIFLPRDQTGADEGLYFYPLEELESFRIPEKKRLNPGTDSIWFYHPDMQIPFILSEGYTARDVLVCCRLLRNQGTGATEYAYTILIDPSEFSDALADTFSDTDITSYLAAEDGTIMAHSHGALCGTSLDADTLNLITKEETGTLKEGDISYHTARLDNGWYHVTEIPGSYIRKNTQILLKTLVFTLLVSLPLTVLVIIMISGNLAKRLKKLSLAMETFHLGKSAHYTVPELAPPAKSPSSYDEIDRLGVTFRNMQESLNQNMDSILELSLSEERLKYQLLQSQINPHFLYNILGSVKTCISLRRLETAEQMISDLTQFYRLTLRKSGDLIRIEDELEIARLYLEMEKLCHKDSLTWEIHAEDGIQNFLICRFTLQPFLENSIQHGISRQTPCVHISLDVSYGDDTVIITITDSGAGIAPRQLEELRATLKNKTVDHQKHFGIGNVNKRLSSPSFGNGTVHVESRLNQGTKIIITFEQMEDSDEESNDRG</sequence>
<dbReference type="PANTHER" id="PTHR34220">
    <property type="entry name" value="SENSOR HISTIDINE KINASE YPDA"/>
    <property type="match status" value="1"/>
</dbReference>
<feature type="domain" description="Histidine kinase/HSP90-like ATPase" evidence="13">
    <location>
        <begin position="493"/>
        <end position="595"/>
    </location>
</feature>
<keyword evidence="4" id="KW-0808">Transferase</keyword>
<accession>A0A1C7IER4</accession>
<name>A0A1C7IER4_9FIRM</name>
<keyword evidence="3" id="KW-0597">Phosphoprotein</keyword>
<keyword evidence="8" id="KW-0067">ATP-binding</keyword>
<keyword evidence="5 12" id="KW-0812">Transmembrane</keyword>
<keyword evidence="2" id="KW-1003">Cell membrane</keyword>
<protein>
    <submittedName>
        <fullName evidence="15">Sensor histidine kinase</fullName>
    </submittedName>
</protein>
<dbReference type="EMBL" id="CP015405">
    <property type="protein sequence ID" value="ANU78075.1"/>
    <property type="molecule type" value="Genomic_DNA"/>
</dbReference>
<evidence type="ECO:0000256" key="9">
    <source>
        <dbReference type="ARBA" id="ARBA00022989"/>
    </source>
</evidence>
<gene>
    <name evidence="15" type="ORF">A4V09_21435</name>
</gene>
<dbReference type="Pfam" id="PF06580">
    <property type="entry name" value="His_kinase"/>
    <property type="match status" value="1"/>
</dbReference>
<dbReference type="Gene3D" id="6.10.340.10">
    <property type="match status" value="1"/>
</dbReference>
<proteinExistence type="predicted"/>
<evidence type="ECO:0000256" key="12">
    <source>
        <dbReference type="SAM" id="Phobius"/>
    </source>
</evidence>
<dbReference type="PANTHER" id="PTHR34220:SF11">
    <property type="entry name" value="SENSOR PROTEIN KINASE HPTS"/>
    <property type="match status" value="1"/>
</dbReference>
<keyword evidence="11 12" id="KW-0472">Membrane</keyword>
<dbReference type="Proteomes" id="UP000092574">
    <property type="component" value="Chromosome"/>
</dbReference>
<dbReference type="STRING" id="1796616.A4V09_21435"/>
<dbReference type="OrthoDB" id="2816297at2"/>
<keyword evidence="9 12" id="KW-1133">Transmembrane helix</keyword>
<evidence type="ECO:0000256" key="2">
    <source>
        <dbReference type="ARBA" id="ARBA00022475"/>
    </source>
</evidence>